<comment type="subcellular location">
    <subcellularLocation>
        <location evidence="1">Cell membrane</location>
        <topology evidence="1">Multi-pass membrane protein</topology>
    </subcellularLocation>
</comment>
<accession>A0A1E5D6I9</accession>
<name>A0A1E5D6I9_9VIBR</name>
<sequence length="311" mass="35347">MMKNNSSTKAILNTSGSNIASPNKRLAESYYFWLALLITVVVFTVLVKLGLWQQSRGEEKQQLERAIADRANRDYVPLESILVSDDGTTFLGTRRDLGTRNELSTANELAARNDLDIHKRSDAKNIVGTKVVVTVIPNSDQVFLLDNQTYRNRVGYLGYQLAQIQSKDASLNGKWIAIELGFIAGTSSRDKLPSVRVLPDTIKTLEGRLYSPSINPLSDQLYLEDTFPYRIQNWSFSQLSAYTELDLIKLIIQPIQPLDAKSWAYPQPWKPLPMTSQKHFGYAVQWFVMAAVFLSLCIWLWIKMLKPRRGK</sequence>
<dbReference type="EMBL" id="AJYW02000028">
    <property type="protein sequence ID" value="OEE79244.1"/>
    <property type="molecule type" value="Genomic_DNA"/>
</dbReference>
<keyword evidence="1" id="KW-1003">Cell membrane</keyword>
<organism evidence="2 3">
    <name type="scientific">Vibrio genomosp. F6 str. FF-238</name>
    <dbReference type="NCBI Taxonomy" id="1191298"/>
    <lineage>
        <taxon>Bacteria</taxon>
        <taxon>Pseudomonadati</taxon>
        <taxon>Pseudomonadota</taxon>
        <taxon>Gammaproteobacteria</taxon>
        <taxon>Vibrionales</taxon>
        <taxon>Vibrionaceae</taxon>
        <taxon>Vibrio</taxon>
    </lineage>
</organism>
<feature type="transmembrane region" description="Helical" evidence="1">
    <location>
        <begin position="30"/>
        <end position="51"/>
    </location>
</feature>
<gene>
    <name evidence="2" type="ORF">A130_11980</name>
</gene>
<dbReference type="Proteomes" id="UP000094165">
    <property type="component" value="Unassembled WGS sequence"/>
</dbReference>
<dbReference type="GO" id="GO:0005886">
    <property type="term" value="C:plasma membrane"/>
    <property type="evidence" value="ECO:0007669"/>
    <property type="project" value="UniProtKB-SubCell"/>
</dbReference>
<evidence type="ECO:0000256" key="1">
    <source>
        <dbReference type="RuleBase" id="RU363076"/>
    </source>
</evidence>
<keyword evidence="3" id="KW-1185">Reference proteome</keyword>
<keyword evidence="1" id="KW-0472">Membrane</keyword>
<reference evidence="2 3" key="1">
    <citation type="journal article" date="2012" name="Science">
        <title>Ecological populations of bacteria act as socially cohesive units of antibiotic production and resistance.</title>
        <authorList>
            <person name="Cordero O.X."/>
            <person name="Wildschutte H."/>
            <person name="Kirkup B."/>
            <person name="Proehl S."/>
            <person name="Ngo L."/>
            <person name="Hussain F."/>
            <person name="Le Roux F."/>
            <person name="Mincer T."/>
            <person name="Polz M.F."/>
        </authorList>
    </citation>
    <scope>NUCLEOTIDE SEQUENCE [LARGE SCALE GENOMIC DNA]</scope>
    <source>
        <strain evidence="2 3">FF-238</strain>
    </source>
</reference>
<comment type="caution">
    <text evidence="2">The sequence shown here is derived from an EMBL/GenBank/DDBJ whole genome shotgun (WGS) entry which is preliminary data.</text>
</comment>
<evidence type="ECO:0000313" key="3">
    <source>
        <dbReference type="Proteomes" id="UP000094165"/>
    </source>
</evidence>
<dbReference type="CDD" id="cd06662">
    <property type="entry name" value="SURF1"/>
    <property type="match status" value="1"/>
</dbReference>
<comment type="similarity">
    <text evidence="1">Belongs to the SURF1 family.</text>
</comment>
<dbReference type="PROSITE" id="PS50895">
    <property type="entry name" value="SURF1"/>
    <property type="match status" value="1"/>
</dbReference>
<proteinExistence type="inferred from homology"/>
<dbReference type="AlphaFoldDB" id="A0A1E5D6I9"/>
<protein>
    <recommendedName>
        <fullName evidence="1">SURF1-like protein</fullName>
    </recommendedName>
</protein>
<dbReference type="RefSeq" id="WP_017052952.1">
    <property type="nucleotide sequence ID" value="NZ_AJYW02000028.1"/>
</dbReference>
<dbReference type="Pfam" id="PF02104">
    <property type="entry name" value="SURF1"/>
    <property type="match status" value="1"/>
</dbReference>
<dbReference type="InterPro" id="IPR002994">
    <property type="entry name" value="Surf1/Shy1"/>
</dbReference>
<keyword evidence="1" id="KW-0812">Transmembrane</keyword>
<feature type="transmembrane region" description="Helical" evidence="1">
    <location>
        <begin position="280"/>
        <end position="302"/>
    </location>
</feature>
<evidence type="ECO:0000313" key="2">
    <source>
        <dbReference type="EMBL" id="OEE79244.1"/>
    </source>
</evidence>
<keyword evidence="1" id="KW-1133">Transmembrane helix</keyword>